<evidence type="ECO:0000313" key="3">
    <source>
        <dbReference type="Proteomes" id="UP001472677"/>
    </source>
</evidence>
<proteinExistence type="predicted"/>
<name>A0ABR2FWQ2_9ROSI</name>
<sequence>MEKAQFHPKEPNGPHSPSLPGNPQARQIARSTYNFSCPNSSFSPIPSFSLAKQRKGERETSKDFSIKLIVFSIVKHSKSFDPEIPDNDDDVFSFLRYGLRTLR</sequence>
<keyword evidence="3" id="KW-1185">Reference proteome</keyword>
<organism evidence="2 3">
    <name type="scientific">Hibiscus sabdariffa</name>
    <name type="common">roselle</name>
    <dbReference type="NCBI Taxonomy" id="183260"/>
    <lineage>
        <taxon>Eukaryota</taxon>
        <taxon>Viridiplantae</taxon>
        <taxon>Streptophyta</taxon>
        <taxon>Embryophyta</taxon>
        <taxon>Tracheophyta</taxon>
        <taxon>Spermatophyta</taxon>
        <taxon>Magnoliopsida</taxon>
        <taxon>eudicotyledons</taxon>
        <taxon>Gunneridae</taxon>
        <taxon>Pentapetalae</taxon>
        <taxon>rosids</taxon>
        <taxon>malvids</taxon>
        <taxon>Malvales</taxon>
        <taxon>Malvaceae</taxon>
        <taxon>Malvoideae</taxon>
        <taxon>Hibiscus</taxon>
    </lineage>
</organism>
<feature type="compositionally biased region" description="Basic and acidic residues" evidence="1">
    <location>
        <begin position="1"/>
        <end position="12"/>
    </location>
</feature>
<gene>
    <name evidence="2" type="ORF">V6N12_022848</name>
</gene>
<comment type="caution">
    <text evidence="2">The sequence shown here is derived from an EMBL/GenBank/DDBJ whole genome shotgun (WGS) entry which is preliminary data.</text>
</comment>
<evidence type="ECO:0000256" key="1">
    <source>
        <dbReference type="SAM" id="MobiDB-lite"/>
    </source>
</evidence>
<reference evidence="2 3" key="1">
    <citation type="journal article" date="2024" name="G3 (Bethesda)">
        <title>Genome assembly of Hibiscus sabdariffa L. provides insights into metabolisms of medicinal natural products.</title>
        <authorList>
            <person name="Kim T."/>
        </authorList>
    </citation>
    <scope>NUCLEOTIDE SEQUENCE [LARGE SCALE GENOMIC DNA]</scope>
    <source>
        <strain evidence="2">TK-2024</strain>
        <tissue evidence="2">Old leaves</tissue>
    </source>
</reference>
<dbReference type="Proteomes" id="UP001472677">
    <property type="component" value="Unassembled WGS sequence"/>
</dbReference>
<evidence type="ECO:0000313" key="2">
    <source>
        <dbReference type="EMBL" id="KAK8588403.1"/>
    </source>
</evidence>
<feature type="region of interest" description="Disordered" evidence="1">
    <location>
        <begin position="1"/>
        <end position="25"/>
    </location>
</feature>
<protein>
    <submittedName>
        <fullName evidence="2">Uncharacterized protein</fullName>
    </submittedName>
</protein>
<accession>A0ABR2FWQ2</accession>
<dbReference type="EMBL" id="JBBPBM010000004">
    <property type="protein sequence ID" value="KAK8588403.1"/>
    <property type="molecule type" value="Genomic_DNA"/>
</dbReference>